<feature type="transmembrane region" description="Helical" evidence="6">
    <location>
        <begin position="98"/>
        <end position="118"/>
    </location>
</feature>
<feature type="transmembrane region" description="Helical" evidence="6">
    <location>
        <begin position="187"/>
        <end position="205"/>
    </location>
</feature>
<feature type="transmembrane region" description="Helical" evidence="6">
    <location>
        <begin position="42"/>
        <end position="62"/>
    </location>
</feature>
<evidence type="ECO:0000256" key="4">
    <source>
        <dbReference type="ARBA" id="ARBA00023136"/>
    </source>
</evidence>
<accession>A0A168CU01</accession>
<dbReference type="OrthoDB" id="73612at2759"/>
<organism evidence="7 8">
    <name type="scientific">Ascosphaera apis ARSEF 7405</name>
    <dbReference type="NCBI Taxonomy" id="392613"/>
    <lineage>
        <taxon>Eukaryota</taxon>
        <taxon>Fungi</taxon>
        <taxon>Dikarya</taxon>
        <taxon>Ascomycota</taxon>
        <taxon>Pezizomycotina</taxon>
        <taxon>Eurotiomycetes</taxon>
        <taxon>Eurotiomycetidae</taxon>
        <taxon>Onygenales</taxon>
        <taxon>Ascosphaeraceae</taxon>
        <taxon>Ascosphaera</taxon>
    </lineage>
</organism>
<evidence type="ECO:0000256" key="1">
    <source>
        <dbReference type="ARBA" id="ARBA00004141"/>
    </source>
</evidence>
<evidence type="ECO:0000256" key="3">
    <source>
        <dbReference type="ARBA" id="ARBA00022989"/>
    </source>
</evidence>
<dbReference type="InterPro" id="IPR013861">
    <property type="entry name" value="TMEM115/Pdh1/Rbl19"/>
</dbReference>
<evidence type="ECO:0000256" key="5">
    <source>
        <dbReference type="SAM" id="MobiDB-lite"/>
    </source>
</evidence>
<protein>
    <recommendedName>
        <fullName evidence="9">Rhomboid family protein</fullName>
    </recommendedName>
</protein>
<dbReference type="GO" id="GO:0005794">
    <property type="term" value="C:Golgi apparatus"/>
    <property type="evidence" value="ECO:0007669"/>
    <property type="project" value="TreeGrafter"/>
</dbReference>
<dbReference type="PANTHER" id="PTHR13377:SF3">
    <property type="entry name" value="TRANSMEMBRANE PROTEIN 115"/>
    <property type="match status" value="1"/>
</dbReference>
<evidence type="ECO:0000313" key="8">
    <source>
        <dbReference type="Proteomes" id="UP000242877"/>
    </source>
</evidence>
<dbReference type="Pfam" id="PF08551">
    <property type="entry name" value="DUF1751"/>
    <property type="match status" value="1"/>
</dbReference>
<dbReference type="GO" id="GO:0006890">
    <property type="term" value="P:retrograde vesicle-mediated transport, Golgi to endoplasmic reticulum"/>
    <property type="evidence" value="ECO:0007669"/>
    <property type="project" value="InterPro"/>
</dbReference>
<keyword evidence="2 6" id="KW-0812">Transmembrane</keyword>
<comment type="caution">
    <text evidence="7">The sequence shown here is derived from an EMBL/GenBank/DDBJ whole genome shotgun (WGS) entry which is preliminary data.</text>
</comment>
<feature type="region of interest" description="Disordered" evidence="5">
    <location>
        <begin position="319"/>
        <end position="370"/>
    </location>
</feature>
<dbReference type="SUPFAM" id="SSF144091">
    <property type="entry name" value="Rhomboid-like"/>
    <property type="match status" value="1"/>
</dbReference>
<gene>
    <name evidence="7" type="ORF">AAP_00654</name>
</gene>
<dbReference type="PANTHER" id="PTHR13377">
    <property type="entry name" value="PLACENTAL PROTEIN 6"/>
    <property type="match status" value="1"/>
</dbReference>
<dbReference type="GO" id="GO:0016020">
    <property type="term" value="C:membrane"/>
    <property type="evidence" value="ECO:0007669"/>
    <property type="project" value="UniProtKB-SubCell"/>
</dbReference>
<dbReference type="VEuPathDB" id="FungiDB:AAP_00654"/>
<feature type="transmembrane region" description="Helical" evidence="6">
    <location>
        <begin position="12"/>
        <end position="30"/>
    </location>
</feature>
<keyword evidence="3 6" id="KW-1133">Transmembrane helix</keyword>
<dbReference type="EMBL" id="AZGZ01000002">
    <property type="protein sequence ID" value="KZZ97011.1"/>
    <property type="molecule type" value="Genomic_DNA"/>
</dbReference>
<dbReference type="Gene3D" id="1.20.1540.10">
    <property type="entry name" value="Rhomboid-like"/>
    <property type="match status" value="1"/>
</dbReference>
<evidence type="ECO:0000256" key="2">
    <source>
        <dbReference type="ARBA" id="ARBA00022692"/>
    </source>
</evidence>
<feature type="compositionally biased region" description="Polar residues" evidence="5">
    <location>
        <begin position="361"/>
        <end position="370"/>
    </location>
</feature>
<dbReference type="Proteomes" id="UP000242877">
    <property type="component" value="Unassembled WGS sequence"/>
</dbReference>
<evidence type="ECO:0000313" key="7">
    <source>
        <dbReference type="EMBL" id="KZZ97011.1"/>
    </source>
</evidence>
<keyword evidence="8" id="KW-1185">Reference proteome</keyword>
<dbReference type="FunFam" id="1.20.1540.10:FF:000004">
    <property type="entry name" value="Transmembrane protein 115"/>
    <property type="match status" value="1"/>
</dbReference>
<sequence length="370" mass="40472">MPLRINIPPVTRTTIFLIIGLTVIYGLARFNRYERSADQTPVAYLILVPWKVLFNPWTLITATLVEHNLSTVLIAAPTMYYGGKYLERAWGSGEFVKFLLVVALMTNLALSIIYVLWSLVIEDIASQGLCGGIPIQSAFLVAFKQLVPEHTVTVLKGVIKMRVKHFPAVFIVLNALGSLLIFKNASLFNLSWIGLVVSWIYLRFFKRQPDLSGTSTSPRATVKGDASDIFAFACFFPDVVQPAISSVTDRIYDVFVQLKIIKPWTEELIASSNEQAVARGQAGLPSLLNSGGRSRKREEAERRRALALKALDQRLQAASAQRAAQRKASEAISSTSAGPSQQAQTGTTPNAAGLSGEGVLGQTNYSPENA</sequence>
<dbReference type="AlphaFoldDB" id="A0A168CU01"/>
<feature type="transmembrane region" description="Helical" evidence="6">
    <location>
        <begin position="163"/>
        <end position="181"/>
    </location>
</feature>
<comment type="subcellular location">
    <subcellularLocation>
        <location evidence="1">Membrane</location>
        <topology evidence="1">Multi-pass membrane protein</topology>
    </subcellularLocation>
</comment>
<proteinExistence type="predicted"/>
<dbReference type="InterPro" id="IPR035952">
    <property type="entry name" value="Rhomboid-like_sf"/>
</dbReference>
<name>A0A168CU01_9EURO</name>
<evidence type="ECO:0008006" key="9">
    <source>
        <dbReference type="Google" id="ProtNLM"/>
    </source>
</evidence>
<dbReference type="SMART" id="SM01160">
    <property type="entry name" value="DUF1751"/>
    <property type="match status" value="1"/>
</dbReference>
<keyword evidence="4 6" id="KW-0472">Membrane</keyword>
<feature type="compositionally biased region" description="Polar residues" evidence="5">
    <location>
        <begin position="332"/>
        <end position="350"/>
    </location>
</feature>
<reference evidence="7 8" key="1">
    <citation type="journal article" date="2016" name="Genome Biol. Evol.">
        <title>Divergent and convergent evolution of fungal pathogenicity.</title>
        <authorList>
            <person name="Shang Y."/>
            <person name="Xiao G."/>
            <person name="Zheng P."/>
            <person name="Cen K."/>
            <person name="Zhan S."/>
            <person name="Wang C."/>
        </authorList>
    </citation>
    <scope>NUCLEOTIDE SEQUENCE [LARGE SCALE GENOMIC DNA]</scope>
    <source>
        <strain evidence="7 8">ARSEF 7405</strain>
    </source>
</reference>
<evidence type="ECO:0000256" key="6">
    <source>
        <dbReference type="SAM" id="Phobius"/>
    </source>
</evidence>